<comment type="caution">
    <text evidence="1">The sequence shown here is derived from an EMBL/GenBank/DDBJ whole genome shotgun (WGS) entry which is preliminary data.</text>
</comment>
<dbReference type="RefSeq" id="WP_257719414.1">
    <property type="nucleotide sequence ID" value="NZ_JANJOU010000041.1"/>
</dbReference>
<name>A0ABT1XCB4_9PROT</name>
<proteinExistence type="predicted"/>
<sequence>MIAFETVVARVSGLDAARLEAWIAEGWVRPARQEGRPVFEEIDLARCRLILELQEEMEVGDSAMPVVLGLLDRLHRTRRQLRVLAEALERSRAGGTGRAGQNG</sequence>
<dbReference type="Pfam" id="PF13591">
    <property type="entry name" value="MerR_2"/>
    <property type="match status" value="1"/>
</dbReference>
<reference evidence="1 2" key="1">
    <citation type="submission" date="2022-06" db="EMBL/GenBank/DDBJ databases">
        <title>Roseomonas CN29.</title>
        <authorList>
            <person name="Cheng Y."/>
            <person name="He X."/>
        </authorList>
    </citation>
    <scope>NUCLEOTIDE SEQUENCE [LARGE SCALE GENOMIC DNA]</scope>
    <source>
        <strain evidence="1 2">CN29</strain>
    </source>
</reference>
<organism evidence="1 2">
    <name type="scientific">Roseomonas populi</name>
    <dbReference type="NCBI Taxonomy" id="3121582"/>
    <lineage>
        <taxon>Bacteria</taxon>
        <taxon>Pseudomonadati</taxon>
        <taxon>Pseudomonadota</taxon>
        <taxon>Alphaproteobacteria</taxon>
        <taxon>Acetobacterales</taxon>
        <taxon>Roseomonadaceae</taxon>
        <taxon>Roseomonas</taxon>
    </lineage>
</organism>
<dbReference type="Gene3D" id="1.10.1660.10">
    <property type="match status" value="1"/>
</dbReference>
<dbReference type="Proteomes" id="UP001524642">
    <property type="component" value="Unassembled WGS sequence"/>
</dbReference>
<evidence type="ECO:0000313" key="1">
    <source>
        <dbReference type="EMBL" id="MCR0985770.1"/>
    </source>
</evidence>
<protein>
    <recommendedName>
        <fullName evidence="3">MerR family transcriptional regulator</fullName>
    </recommendedName>
</protein>
<accession>A0ABT1XCB4</accession>
<gene>
    <name evidence="1" type="ORF">NRP21_27325</name>
</gene>
<dbReference type="EMBL" id="JANJOU010000041">
    <property type="protein sequence ID" value="MCR0985770.1"/>
    <property type="molecule type" value="Genomic_DNA"/>
</dbReference>
<keyword evidence="2" id="KW-1185">Reference proteome</keyword>
<evidence type="ECO:0000313" key="2">
    <source>
        <dbReference type="Proteomes" id="UP001524642"/>
    </source>
</evidence>
<evidence type="ECO:0008006" key="3">
    <source>
        <dbReference type="Google" id="ProtNLM"/>
    </source>
</evidence>